<evidence type="ECO:0000256" key="2">
    <source>
        <dbReference type="ARBA" id="ARBA00023125"/>
    </source>
</evidence>
<feature type="domain" description="HTH araC/xylS-type" evidence="5">
    <location>
        <begin position="1"/>
        <end position="42"/>
    </location>
</feature>
<name>A0ABX3H031_PAEBO</name>
<gene>
    <name evidence="6" type="ORF">BSK56_26130</name>
</gene>
<dbReference type="InterPro" id="IPR018060">
    <property type="entry name" value="HTH_AraC"/>
</dbReference>
<comment type="caution">
    <text evidence="6">The sequence shown here is derived from an EMBL/GenBank/DDBJ whole genome shotgun (WGS) entry which is preliminary data.</text>
</comment>
<dbReference type="Gene3D" id="1.10.10.60">
    <property type="entry name" value="Homeodomain-like"/>
    <property type="match status" value="1"/>
</dbReference>
<sequence length="63" mass="6955">MLIITRQMISDIAEQCGFNSFSQFNRVFNKLSGMSPSAFRKHQATPSPSSTLLSYSAEAHLSS</sequence>
<dbReference type="Proteomes" id="UP000187412">
    <property type="component" value="Unassembled WGS sequence"/>
</dbReference>
<keyword evidence="2" id="KW-0238">DNA-binding</keyword>
<accession>A0ABX3H031</accession>
<dbReference type="Pfam" id="PF12833">
    <property type="entry name" value="HTH_18"/>
    <property type="match status" value="1"/>
</dbReference>
<feature type="region of interest" description="Disordered" evidence="4">
    <location>
        <begin position="39"/>
        <end position="63"/>
    </location>
</feature>
<evidence type="ECO:0000256" key="1">
    <source>
        <dbReference type="ARBA" id="ARBA00023015"/>
    </source>
</evidence>
<proteinExistence type="predicted"/>
<dbReference type="PRINTS" id="PR00032">
    <property type="entry name" value="HTHARAC"/>
</dbReference>
<protein>
    <recommendedName>
        <fullName evidence="5">HTH araC/xylS-type domain-containing protein</fullName>
    </recommendedName>
</protein>
<evidence type="ECO:0000313" key="7">
    <source>
        <dbReference type="Proteomes" id="UP000187412"/>
    </source>
</evidence>
<dbReference type="PROSITE" id="PS01124">
    <property type="entry name" value="HTH_ARAC_FAMILY_2"/>
    <property type="match status" value="1"/>
</dbReference>
<keyword evidence="3" id="KW-0804">Transcription</keyword>
<keyword evidence="7" id="KW-1185">Reference proteome</keyword>
<dbReference type="SUPFAM" id="SSF46689">
    <property type="entry name" value="Homeodomain-like"/>
    <property type="match status" value="1"/>
</dbReference>
<dbReference type="InterPro" id="IPR009057">
    <property type="entry name" value="Homeodomain-like_sf"/>
</dbReference>
<evidence type="ECO:0000256" key="3">
    <source>
        <dbReference type="ARBA" id="ARBA00023163"/>
    </source>
</evidence>
<dbReference type="RefSeq" id="WP_256718228.1">
    <property type="nucleotide sequence ID" value="NZ_MPTB01000042.1"/>
</dbReference>
<reference evidence="6 7" key="1">
    <citation type="submission" date="2016-10" db="EMBL/GenBank/DDBJ databases">
        <title>Paenibacillus species isolates.</title>
        <authorList>
            <person name="Beno S.M."/>
        </authorList>
    </citation>
    <scope>NUCLEOTIDE SEQUENCE [LARGE SCALE GENOMIC DNA]</scope>
    <source>
        <strain evidence="6 7">FSL H7-0744</strain>
    </source>
</reference>
<feature type="compositionally biased region" description="Low complexity" evidence="4">
    <location>
        <begin position="44"/>
        <end position="57"/>
    </location>
</feature>
<keyword evidence="1" id="KW-0805">Transcription regulation</keyword>
<organism evidence="6 7">
    <name type="scientific">Paenibacillus borealis</name>
    <dbReference type="NCBI Taxonomy" id="160799"/>
    <lineage>
        <taxon>Bacteria</taxon>
        <taxon>Bacillati</taxon>
        <taxon>Bacillota</taxon>
        <taxon>Bacilli</taxon>
        <taxon>Bacillales</taxon>
        <taxon>Paenibacillaceae</taxon>
        <taxon>Paenibacillus</taxon>
    </lineage>
</organism>
<dbReference type="InterPro" id="IPR020449">
    <property type="entry name" value="Tscrpt_reg_AraC-type_HTH"/>
</dbReference>
<dbReference type="EMBL" id="MPTB01000042">
    <property type="protein sequence ID" value="OMD41956.1"/>
    <property type="molecule type" value="Genomic_DNA"/>
</dbReference>
<dbReference type="PANTHER" id="PTHR43280:SF2">
    <property type="entry name" value="HTH-TYPE TRANSCRIPTIONAL REGULATOR EXSA"/>
    <property type="match status" value="1"/>
</dbReference>
<evidence type="ECO:0000256" key="4">
    <source>
        <dbReference type="SAM" id="MobiDB-lite"/>
    </source>
</evidence>
<evidence type="ECO:0000313" key="6">
    <source>
        <dbReference type="EMBL" id="OMD41956.1"/>
    </source>
</evidence>
<evidence type="ECO:0000259" key="5">
    <source>
        <dbReference type="PROSITE" id="PS01124"/>
    </source>
</evidence>
<dbReference type="PANTHER" id="PTHR43280">
    <property type="entry name" value="ARAC-FAMILY TRANSCRIPTIONAL REGULATOR"/>
    <property type="match status" value="1"/>
</dbReference>